<proteinExistence type="predicted"/>
<keyword evidence="2" id="KW-1185">Reference proteome</keyword>
<protein>
    <submittedName>
        <fullName evidence="1">Uncharacterized protein</fullName>
    </submittedName>
</protein>
<sequence>MGGNFDAATKQSAAISVSTSEISNSPEDDATQIPMSQMSESMWRPPHNEKPPKPLDVSAAQVSAPPCQDGVILEPIVLTQTLLQQAALTAQQAKLGKYRQPSRSMQIIPAAAKAAYSPPPPVS</sequence>
<dbReference type="Proteomes" id="UP000827872">
    <property type="component" value="Linkage Group LG02"/>
</dbReference>
<name>A0ACB8G3Y8_9SAUR</name>
<gene>
    <name evidence="1" type="ORF">K3G42_027992</name>
</gene>
<organism evidence="1 2">
    <name type="scientific">Sphaerodactylus townsendi</name>
    <dbReference type="NCBI Taxonomy" id="933632"/>
    <lineage>
        <taxon>Eukaryota</taxon>
        <taxon>Metazoa</taxon>
        <taxon>Chordata</taxon>
        <taxon>Craniata</taxon>
        <taxon>Vertebrata</taxon>
        <taxon>Euteleostomi</taxon>
        <taxon>Lepidosauria</taxon>
        <taxon>Squamata</taxon>
        <taxon>Bifurcata</taxon>
        <taxon>Gekkota</taxon>
        <taxon>Sphaerodactylidae</taxon>
        <taxon>Sphaerodactylus</taxon>
    </lineage>
</organism>
<evidence type="ECO:0000313" key="2">
    <source>
        <dbReference type="Proteomes" id="UP000827872"/>
    </source>
</evidence>
<dbReference type="EMBL" id="CM037615">
    <property type="protein sequence ID" value="KAH8014271.1"/>
    <property type="molecule type" value="Genomic_DNA"/>
</dbReference>
<accession>A0ACB8G3Y8</accession>
<evidence type="ECO:0000313" key="1">
    <source>
        <dbReference type="EMBL" id="KAH8014271.1"/>
    </source>
</evidence>
<reference evidence="1" key="1">
    <citation type="submission" date="2021-08" db="EMBL/GenBank/DDBJ databases">
        <title>The first chromosome-level gecko genome reveals the dynamic sex chromosomes of Neotropical dwarf geckos (Sphaerodactylidae: Sphaerodactylus).</title>
        <authorList>
            <person name="Pinto B.J."/>
            <person name="Keating S.E."/>
            <person name="Gamble T."/>
        </authorList>
    </citation>
    <scope>NUCLEOTIDE SEQUENCE</scope>
    <source>
        <strain evidence="1">TG3544</strain>
    </source>
</reference>
<comment type="caution">
    <text evidence="1">The sequence shown here is derived from an EMBL/GenBank/DDBJ whole genome shotgun (WGS) entry which is preliminary data.</text>
</comment>